<organism evidence="2 3">
    <name type="scientific">Orientia tsutsugamushi</name>
    <name type="common">Rickettsia tsutsugamushi</name>
    <dbReference type="NCBI Taxonomy" id="784"/>
    <lineage>
        <taxon>Bacteria</taxon>
        <taxon>Pseudomonadati</taxon>
        <taxon>Pseudomonadota</taxon>
        <taxon>Alphaproteobacteria</taxon>
        <taxon>Rickettsiales</taxon>
        <taxon>Rickettsiaceae</taxon>
        <taxon>Rickettsieae</taxon>
        <taxon>Orientia</taxon>
    </lineage>
</organism>
<dbReference type="InterPro" id="IPR036397">
    <property type="entry name" value="RNaseH_sf"/>
</dbReference>
<sequence length="64" mass="7659">MINNASFHKRPHLKTRIEKDRNILEYLPSYSQDLNPIEKKLFQAKSSGMKYHCNLDTIFEKYIT</sequence>
<dbReference type="InterPro" id="IPR038717">
    <property type="entry name" value="Tc1-like_DDE_dom"/>
</dbReference>
<evidence type="ECO:0000259" key="1">
    <source>
        <dbReference type="Pfam" id="PF13358"/>
    </source>
</evidence>
<feature type="domain" description="Tc1-like transposase DDE" evidence="1">
    <location>
        <begin position="3"/>
        <end position="47"/>
    </location>
</feature>
<dbReference type="Gene3D" id="3.30.420.10">
    <property type="entry name" value="Ribonuclease H-like superfamily/Ribonuclease H"/>
    <property type="match status" value="1"/>
</dbReference>
<dbReference type="AlphaFoldDB" id="A0A2R8F1U9"/>
<proteinExistence type="predicted"/>
<dbReference type="GO" id="GO:0003676">
    <property type="term" value="F:nucleic acid binding"/>
    <property type="evidence" value="ECO:0007669"/>
    <property type="project" value="InterPro"/>
</dbReference>
<evidence type="ECO:0000313" key="2">
    <source>
        <dbReference type="EMBL" id="SPM45173.1"/>
    </source>
</evidence>
<gene>
    <name evidence="2" type="ORF">FPW1038_01729</name>
</gene>
<accession>A0A2R8F1U9</accession>
<name>A0A2R8F1U9_ORITS</name>
<reference evidence="3" key="1">
    <citation type="submission" date="2018-03" db="EMBL/GenBank/DDBJ databases">
        <authorList>
            <person name="Batty M. E."/>
            <person name="Batty M E."/>
        </authorList>
    </citation>
    <scope>NUCLEOTIDE SEQUENCE [LARGE SCALE GENOMIC DNA]</scope>
</reference>
<dbReference type="Proteomes" id="UP000244889">
    <property type="component" value="Unassembled WGS sequence"/>
</dbReference>
<dbReference type="Pfam" id="PF13358">
    <property type="entry name" value="DDE_3"/>
    <property type="match status" value="1"/>
</dbReference>
<dbReference type="EMBL" id="OOHR01000011">
    <property type="protein sequence ID" value="SPM45173.1"/>
    <property type="molecule type" value="Genomic_DNA"/>
</dbReference>
<dbReference type="RefSeq" id="WP_308810099.1">
    <property type="nucleotide sequence ID" value="NZ_OOHR01000011.1"/>
</dbReference>
<protein>
    <recommendedName>
        <fullName evidence="1">Tc1-like transposase DDE domain-containing protein</fullName>
    </recommendedName>
</protein>
<evidence type="ECO:0000313" key="3">
    <source>
        <dbReference type="Proteomes" id="UP000244889"/>
    </source>
</evidence>